<protein>
    <recommendedName>
        <fullName evidence="2">YCII-related domain-containing protein</fullName>
    </recommendedName>
</protein>
<keyword evidence="4" id="KW-1185">Reference proteome</keyword>
<evidence type="ECO:0000256" key="1">
    <source>
        <dbReference type="ARBA" id="ARBA00007689"/>
    </source>
</evidence>
<evidence type="ECO:0000313" key="3">
    <source>
        <dbReference type="EMBL" id="WDE00302.1"/>
    </source>
</evidence>
<dbReference type="Proteomes" id="UP000032568">
    <property type="component" value="Chromosome"/>
</dbReference>
<dbReference type="Gene3D" id="3.30.70.1060">
    <property type="entry name" value="Dimeric alpha+beta barrel"/>
    <property type="match status" value="1"/>
</dbReference>
<dbReference type="InterPro" id="IPR011008">
    <property type="entry name" value="Dimeric_a/b-barrel"/>
</dbReference>
<sequence length="117" mass="13008">MKDFMLIYKGGDPKWLENTSQEEMAASMERWGAWMGMLQQKDQLVSGGSPLHYSGKTLTGDGVVTDLSTTEIKELVSGYSIVKARDITEAIALAKECPIFNYPDITVEVREVMEIGE</sequence>
<dbReference type="InterPro" id="IPR005545">
    <property type="entry name" value="YCII"/>
</dbReference>
<dbReference type="KEGG" id="tact:SG35_006580"/>
<dbReference type="PANTHER" id="PTHR35174:SF1">
    <property type="entry name" value="BLL0086 PROTEIN"/>
    <property type="match status" value="1"/>
</dbReference>
<reference evidence="3 4" key="1">
    <citation type="journal article" date="2015" name="Genome Announc.">
        <title>Draft Genome Sequences of Marine Isolates of Thalassomonas viridans and Thalassomonas actiniarum.</title>
        <authorList>
            <person name="Olonade I."/>
            <person name="van Zyl L.J."/>
            <person name="Trindade M."/>
        </authorList>
    </citation>
    <scope>NUCLEOTIDE SEQUENCE [LARGE SCALE GENOMIC DNA]</scope>
    <source>
        <strain evidence="3 4">A5K-106</strain>
    </source>
</reference>
<dbReference type="AlphaFoldDB" id="A0AAE9YVB3"/>
<evidence type="ECO:0000313" key="4">
    <source>
        <dbReference type="Proteomes" id="UP000032568"/>
    </source>
</evidence>
<accession>A0AAE9YVB3</accession>
<gene>
    <name evidence="3" type="ORF">SG35_006580</name>
</gene>
<name>A0AAE9YVB3_9GAMM</name>
<comment type="similarity">
    <text evidence="1">Belongs to the YciI family.</text>
</comment>
<dbReference type="Pfam" id="PF03795">
    <property type="entry name" value="YCII"/>
    <property type="match status" value="1"/>
</dbReference>
<reference evidence="3 4" key="2">
    <citation type="journal article" date="2022" name="Mar. Drugs">
        <title>Bioassay-Guided Fractionation Leads to the Detection of Cholic Acid Generated by the Rare Thalassomonas sp.</title>
        <authorList>
            <person name="Pheiffer F."/>
            <person name="Schneider Y.K."/>
            <person name="Hansen E.H."/>
            <person name="Andersen J.H."/>
            <person name="Isaksson J."/>
            <person name="Busche T."/>
            <person name="R C."/>
            <person name="Kalinowski J."/>
            <person name="Zyl L.V."/>
            <person name="Trindade M."/>
        </authorList>
    </citation>
    <scope>NUCLEOTIDE SEQUENCE [LARGE SCALE GENOMIC DNA]</scope>
    <source>
        <strain evidence="3 4">A5K-106</strain>
    </source>
</reference>
<organism evidence="3 4">
    <name type="scientific">Thalassomonas actiniarum</name>
    <dbReference type="NCBI Taxonomy" id="485447"/>
    <lineage>
        <taxon>Bacteria</taxon>
        <taxon>Pseudomonadati</taxon>
        <taxon>Pseudomonadota</taxon>
        <taxon>Gammaproteobacteria</taxon>
        <taxon>Alteromonadales</taxon>
        <taxon>Colwelliaceae</taxon>
        <taxon>Thalassomonas</taxon>
    </lineage>
</organism>
<feature type="domain" description="YCII-related" evidence="2">
    <location>
        <begin position="19"/>
        <end position="114"/>
    </location>
</feature>
<evidence type="ECO:0000259" key="2">
    <source>
        <dbReference type="Pfam" id="PF03795"/>
    </source>
</evidence>
<proteinExistence type="inferred from homology"/>
<dbReference type="EMBL" id="CP059735">
    <property type="protein sequence ID" value="WDE00302.1"/>
    <property type="molecule type" value="Genomic_DNA"/>
</dbReference>
<dbReference type="RefSeq" id="WP_044835379.1">
    <property type="nucleotide sequence ID" value="NZ_CP059735.1"/>
</dbReference>
<dbReference type="SUPFAM" id="SSF54909">
    <property type="entry name" value="Dimeric alpha+beta barrel"/>
    <property type="match status" value="1"/>
</dbReference>
<dbReference type="PANTHER" id="PTHR35174">
    <property type="entry name" value="BLL7171 PROTEIN-RELATED"/>
    <property type="match status" value="1"/>
</dbReference>